<dbReference type="EMBL" id="QGNW01000116">
    <property type="protein sequence ID" value="RVW95092.1"/>
    <property type="molecule type" value="Genomic_DNA"/>
</dbReference>
<accession>A0A438IEC1</accession>
<reference evidence="1 2" key="1">
    <citation type="journal article" date="2018" name="PLoS Genet.">
        <title>Population sequencing reveals clonal diversity and ancestral inbreeding in the grapevine cultivar Chardonnay.</title>
        <authorList>
            <person name="Roach M.J."/>
            <person name="Johnson D.L."/>
            <person name="Bohlmann J."/>
            <person name="van Vuuren H.J."/>
            <person name="Jones S.J."/>
            <person name="Pretorius I.S."/>
            <person name="Schmidt S.A."/>
            <person name="Borneman A.R."/>
        </authorList>
    </citation>
    <scope>NUCLEOTIDE SEQUENCE [LARGE SCALE GENOMIC DNA]</scope>
    <source>
        <strain evidence="2">cv. Chardonnay</strain>
        <tissue evidence="1">Leaf</tissue>
    </source>
</reference>
<sequence length="99" mass="10826">MGAVLLIYDYGIANIIHDNIFKMHLRGSALMGSRPCLHSHAILVLVRVQFLTLMPTTGSSLGYFPRLPTLVPWPGPQVTLCNRKAVELESVAGALLERG</sequence>
<protein>
    <submittedName>
        <fullName evidence="1">Uncharacterized protein</fullName>
    </submittedName>
</protein>
<comment type="caution">
    <text evidence="1">The sequence shown here is derived from an EMBL/GenBank/DDBJ whole genome shotgun (WGS) entry which is preliminary data.</text>
</comment>
<evidence type="ECO:0000313" key="2">
    <source>
        <dbReference type="Proteomes" id="UP000288805"/>
    </source>
</evidence>
<organism evidence="1 2">
    <name type="scientific">Vitis vinifera</name>
    <name type="common">Grape</name>
    <dbReference type="NCBI Taxonomy" id="29760"/>
    <lineage>
        <taxon>Eukaryota</taxon>
        <taxon>Viridiplantae</taxon>
        <taxon>Streptophyta</taxon>
        <taxon>Embryophyta</taxon>
        <taxon>Tracheophyta</taxon>
        <taxon>Spermatophyta</taxon>
        <taxon>Magnoliopsida</taxon>
        <taxon>eudicotyledons</taxon>
        <taxon>Gunneridae</taxon>
        <taxon>Pentapetalae</taxon>
        <taxon>rosids</taxon>
        <taxon>Vitales</taxon>
        <taxon>Vitaceae</taxon>
        <taxon>Viteae</taxon>
        <taxon>Vitis</taxon>
    </lineage>
</organism>
<gene>
    <name evidence="1" type="ORF">CK203_025557</name>
</gene>
<evidence type="ECO:0000313" key="1">
    <source>
        <dbReference type="EMBL" id="RVW95092.1"/>
    </source>
</evidence>
<dbReference type="AlphaFoldDB" id="A0A438IEC1"/>
<proteinExistence type="predicted"/>
<name>A0A438IEC1_VITVI</name>
<dbReference type="Proteomes" id="UP000288805">
    <property type="component" value="Unassembled WGS sequence"/>
</dbReference>